<accession>A0A1Y2AH68</accession>
<sequence>MTASEPCTSEPCITDIKDALKRLSTEDRLAILTQASGELSSDELRGTDLSVVREASKQLARHGAELHRLCDEESDRRDQEKRDAEQARIKKIEEKLRILRKEKASLADELQKAQVHIETLQSTVTDKEIIITRQESELLNTATQLEEKKKVIQEIFKSAQQGMKERNE</sequence>
<reference evidence="2 3" key="1">
    <citation type="submission" date="2016-07" db="EMBL/GenBank/DDBJ databases">
        <title>Pervasive Adenine N6-methylation of Active Genes in Fungi.</title>
        <authorList>
            <consortium name="DOE Joint Genome Institute"/>
            <person name="Mondo S.J."/>
            <person name="Dannebaum R.O."/>
            <person name="Kuo R.C."/>
            <person name="Labutti K."/>
            <person name="Haridas S."/>
            <person name="Kuo A."/>
            <person name="Salamov A."/>
            <person name="Ahrendt S.R."/>
            <person name="Lipzen A."/>
            <person name="Sullivan W."/>
            <person name="Andreopoulos W.B."/>
            <person name="Clum A."/>
            <person name="Lindquist E."/>
            <person name="Daum C."/>
            <person name="Ramamoorthy G.K."/>
            <person name="Gryganskyi A."/>
            <person name="Culley D."/>
            <person name="Magnuson J.K."/>
            <person name="James T.Y."/>
            <person name="O'Malley M.A."/>
            <person name="Stajich J.E."/>
            <person name="Spatafora J.W."/>
            <person name="Visel A."/>
            <person name="Grigoriev I.V."/>
        </authorList>
    </citation>
    <scope>NUCLEOTIDE SEQUENCE [LARGE SCALE GENOMIC DNA]</scope>
    <source>
        <strain evidence="2 3">68-887.2</strain>
    </source>
</reference>
<evidence type="ECO:0000313" key="3">
    <source>
        <dbReference type="Proteomes" id="UP000193986"/>
    </source>
</evidence>
<proteinExistence type="predicted"/>
<keyword evidence="3" id="KW-1185">Reference proteome</keyword>
<dbReference type="EMBL" id="MCFC01000104">
    <property type="protein sequence ID" value="ORY21804.1"/>
    <property type="molecule type" value="Genomic_DNA"/>
</dbReference>
<organism evidence="2 3">
    <name type="scientific">Naematelia encephala</name>
    <dbReference type="NCBI Taxonomy" id="71784"/>
    <lineage>
        <taxon>Eukaryota</taxon>
        <taxon>Fungi</taxon>
        <taxon>Dikarya</taxon>
        <taxon>Basidiomycota</taxon>
        <taxon>Agaricomycotina</taxon>
        <taxon>Tremellomycetes</taxon>
        <taxon>Tremellales</taxon>
        <taxon>Naemateliaceae</taxon>
        <taxon>Naematelia</taxon>
    </lineage>
</organism>
<gene>
    <name evidence="2" type="ORF">BCR39DRAFT_562541</name>
</gene>
<evidence type="ECO:0000313" key="2">
    <source>
        <dbReference type="EMBL" id="ORY21804.1"/>
    </source>
</evidence>
<evidence type="ECO:0000256" key="1">
    <source>
        <dbReference type="SAM" id="Coils"/>
    </source>
</evidence>
<keyword evidence="1" id="KW-0175">Coiled coil</keyword>
<comment type="caution">
    <text evidence="2">The sequence shown here is derived from an EMBL/GenBank/DDBJ whole genome shotgun (WGS) entry which is preliminary data.</text>
</comment>
<dbReference type="Proteomes" id="UP000193986">
    <property type="component" value="Unassembled WGS sequence"/>
</dbReference>
<dbReference type="AlphaFoldDB" id="A0A1Y2AH68"/>
<dbReference type="InParanoid" id="A0A1Y2AH68"/>
<feature type="coiled-coil region" evidence="1">
    <location>
        <begin position="70"/>
        <end position="123"/>
    </location>
</feature>
<name>A0A1Y2AH68_9TREE</name>
<protein>
    <submittedName>
        <fullName evidence="2">Uncharacterized protein</fullName>
    </submittedName>
</protein>